<evidence type="ECO:0000256" key="1">
    <source>
        <dbReference type="RuleBase" id="RU000363"/>
    </source>
</evidence>
<dbReference type="InterPro" id="IPR052625">
    <property type="entry name" value="Chl_b_Red"/>
</dbReference>
<dbReference type="PRINTS" id="PR00081">
    <property type="entry name" value="GDHRDH"/>
</dbReference>
<dbReference type="InterPro" id="IPR002347">
    <property type="entry name" value="SDR_fam"/>
</dbReference>
<dbReference type="GO" id="GO:0015996">
    <property type="term" value="P:chlorophyll catabolic process"/>
    <property type="evidence" value="ECO:0007669"/>
    <property type="project" value="TreeGrafter"/>
</dbReference>
<dbReference type="PRINTS" id="PR00080">
    <property type="entry name" value="SDRFAMILY"/>
</dbReference>
<dbReference type="EMBL" id="JACIJH010000023">
    <property type="protein sequence ID" value="MBB5708632.1"/>
    <property type="molecule type" value="Genomic_DNA"/>
</dbReference>
<reference evidence="2 3" key="1">
    <citation type="submission" date="2020-08" db="EMBL/GenBank/DDBJ databases">
        <title>Genomic Encyclopedia of Type Strains, Phase IV (KMG-IV): sequencing the most valuable type-strain genomes for metagenomic binning, comparative biology and taxonomic classification.</title>
        <authorList>
            <person name="Goeker M."/>
        </authorList>
    </citation>
    <scope>NUCLEOTIDE SEQUENCE [LARGE SCALE GENOMIC DNA]</scope>
    <source>
        <strain evidence="2 3">DSM 27163</strain>
    </source>
</reference>
<comment type="caution">
    <text evidence="2">The sequence shown here is derived from an EMBL/GenBank/DDBJ whole genome shotgun (WGS) entry which is preliminary data.</text>
</comment>
<dbReference type="RefSeq" id="WP_184101540.1">
    <property type="nucleotide sequence ID" value="NZ_JACIJH010000023.1"/>
</dbReference>
<keyword evidence="3" id="KW-1185">Reference proteome</keyword>
<organism evidence="2 3">
    <name type="scientific">Sphingopyxis panaciterrulae</name>
    <dbReference type="NCBI Taxonomy" id="462372"/>
    <lineage>
        <taxon>Bacteria</taxon>
        <taxon>Pseudomonadati</taxon>
        <taxon>Pseudomonadota</taxon>
        <taxon>Alphaproteobacteria</taxon>
        <taxon>Sphingomonadales</taxon>
        <taxon>Sphingomonadaceae</taxon>
        <taxon>Sphingopyxis</taxon>
    </lineage>
</organism>
<proteinExistence type="inferred from homology"/>
<dbReference type="PANTHER" id="PTHR24314">
    <property type="entry name" value="NON-SPECIFIC LIPID TRANSFER PROTEIN-RELATED"/>
    <property type="match status" value="1"/>
</dbReference>
<comment type="similarity">
    <text evidence="1">Belongs to the short-chain dehydrogenases/reductases (SDR) family.</text>
</comment>
<accession>A0A7W9B9B6</accession>
<gene>
    <name evidence="2" type="ORF">FHR21_004026</name>
</gene>
<dbReference type="Pfam" id="PF00106">
    <property type="entry name" value="adh_short"/>
    <property type="match status" value="1"/>
</dbReference>
<evidence type="ECO:0000313" key="3">
    <source>
        <dbReference type="Proteomes" id="UP000537161"/>
    </source>
</evidence>
<sequence>MSKVAVVTGSTKGLGRGLATELLARGHRVAIVSPNGEDSASAARELGEGAAGFGCDVTDLAQVQALWDRAADRFGGVDLWINNAGLALTGATLIDLPSADFRRMLEVNVLGTMHGCQVALQGMRAAGGAIYNVFGAGSDGRPIDHMIGYSTTKRAVQFLTQSLVGEVRGLPVLVGAISPGLVMTDGFLREHARLPHGLERAARERWVNVIGDHVETLADWACDIFETNDEHGAVFEWLSPEKIAARQRDEPQRDVLSRYLQG</sequence>
<evidence type="ECO:0000313" key="2">
    <source>
        <dbReference type="EMBL" id="MBB5708632.1"/>
    </source>
</evidence>
<dbReference type="InterPro" id="IPR036291">
    <property type="entry name" value="NAD(P)-bd_dom_sf"/>
</dbReference>
<dbReference type="CDD" id="cd05233">
    <property type="entry name" value="SDR_c"/>
    <property type="match status" value="1"/>
</dbReference>
<protein>
    <submittedName>
        <fullName evidence="2">NAD(P)-dependent dehydrogenase (Short-subunit alcohol dehydrogenase family)</fullName>
    </submittedName>
</protein>
<dbReference type="PANTHER" id="PTHR24314:SF21">
    <property type="entry name" value="CHLOROPHYLL(IDE) B REDUCTASE NYC1, CHLOROPLASTIC-RELATED"/>
    <property type="match status" value="1"/>
</dbReference>
<dbReference type="GO" id="GO:0010304">
    <property type="term" value="P:PSII associated light-harvesting complex II catabolic process"/>
    <property type="evidence" value="ECO:0007669"/>
    <property type="project" value="TreeGrafter"/>
</dbReference>
<dbReference type="GO" id="GO:0034256">
    <property type="term" value="F:chlorophyll(ide) b reductase activity"/>
    <property type="evidence" value="ECO:0007669"/>
    <property type="project" value="TreeGrafter"/>
</dbReference>
<dbReference type="AlphaFoldDB" id="A0A7W9B9B6"/>
<dbReference type="Proteomes" id="UP000537161">
    <property type="component" value="Unassembled WGS sequence"/>
</dbReference>
<name>A0A7W9B9B6_9SPHN</name>
<dbReference type="Gene3D" id="3.40.50.720">
    <property type="entry name" value="NAD(P)-binding Rossmann-like Domain"/>
    <property type="match status" value="1"/>
</dbReference>
<dbReference type="SUPFAM" id="SSF51735">
    <property type="entry name" value="NAD(P)-binding Rossmann-fold domains"/>
    <property type="match status" value="1"/>
</dbReference>